<dbReference type="EMBL" id="FNCZ01000004">
    <property type="protein sequence ID" value="SDH72652.1"/>
    <property type="molecule type" value="Genomic_DNA"/>
</dbReference>
<dbReference type="InterPro" id="IPR046341">
    <property type="entry name" value="SET_dom_sf"/>
</dbReference>
<organism evidence="2 3">
    <name type="scientific">Winogradskyella thalassocola</name>
    <dbReference type="NCBI Taxonomy" id="262004"/>
    <lineage>
        <taxon>Bacteria</taxon>
        <taxon>Pseudomonadati</taxon>
        <taxon>Bacteroidota</taxon>
        <taxon>Flavobacteriia</taxon>
        <taxon>Flavobacteriales</taxon>
        <taxon>Flavobacteriaceae</taxon>
        <taxon>Winogradskyella</taxon>
    </lineage>
</organism>
<sequence length="149" mass="16942">MSDSNTEDQYINTNTIEAPESDYLFIQPSQIKHAGKGLFTAIDIYEDEIISSFKGEIIDNKEAALRVEQHQDRYFINLLDGTIMDSMHTDCYAKYANDAEGLSQSNFKNNAAITLDDDNNVCIKAIKNIEYGDEVFCSYGKSYWKKHGE</sequence>
<keyword evidence="3" id="KW-1185">Reference proteome</keyword>
<gene>
    <name evidence="2" type="ORF">SAMN04489796_10421</name>
</gene>
<dbReference type="AlphaFoldDB" id="A0A1G8ERX5"/>
<proteinExistence type="predicted"/>
<protein>
    <recommendedName>
        <fullName evidence="1">SET domain-containing protein</fullName>
    </recommendedName>
</protein>
<evidence type="ECO:0000313" key="2">
    <source>
        <dbReference type="EMBL" id="SDH72652.1"/>
    </source>
</evidence>
<dbReference type="STRING" id="262004.SAMN04489796_10421"/>
<dbReference type="RefSeq" id="WP_245710235.1">
    <property type="nucleotide sequence ID" value="NZ_FNCZ01000004.1"/>
</dbReference>
<dbReference type="Gene3D" id="2.170.270.10">
    <property type="entry name" value="SET domain"/>
    <property type="match status" value="1"/>
</dbReference>
<dbReference type="PROSITE" id="PS50280">
    <property type="entry name" value="SET"/>
    <property type="match status" value="1"/>
</dbReference>
<dbReference type="SUPFAM" id="SSF82199">
    <property type="entry name" value="SET domain"/>
    <property type="match status" value="1"/>
</dbReference>
<dbReference type="Pfam" id="PF00856">
    <property type="entry name" value="SET"/>
    <property type="match status" value="1"/>
</dbReference>
<dbReference type="InterPro" id="IPR001214">
    <property type="entry name" value="SET_dom"/>
</dbReference>
<name>A0A1G8ERX5_9FLAO</name>
<evidence type="ECO:0000259" key="1">
    <source>
        <dbReference type="PROSITE" id="PS50280"/>
    </source>
</evidence>
<dbReference type="Proteomes" id="UP000199492">
    <property type="component" value="Unassembled WGS sequence"/>
</dbReference>
<feature type="domain" description="SET" evidence="1">
    <location>
        <begin position="20"/>
        <end position="140"/>
    </location>
</feature>
<reference evidence="3" key="1">
    <citation type="submission" date="2016-10" db="EMBL/GenBank/DDBJ databases">
        <authorList>
            <person name="Varghese N."/>
            <person name="Submissions S."/>
        </authorList>
    </citation>
    <scope>NUCLEOTIDE SEQUENCE [LARGE SCALE GENOMIC DNA]</scope>
    <source>
        <strain evidence="3">DSM 15363</strain>
    </source>
</reference>
<evidence type="ECO:0000313" key="3">
    <source>
        <dbReference type="Proteomes" id="UP000199492"/>
    </source>
</evidence>
<dbReference type="SMART" id="SM00317">
    <property type="entry name" value="SET"/>
    <property type="match status" value="1"/>
</dbReference>
<accession>A0A1G8ERX5</accession>